<organism evidence="2 3">
    <name type="scientific">Elysia marginata</name>
    <dbReference type="NCBI Taxonomy" id="1093978"/>
    <lineage>
        <taxon>Eukaryota</taxon>
        <taxon>Metazoa</taxon>
        <taxon>Spiralia</taxon>
        <taxon>Lophotrochozoa</taxon>
        <taxon>Mollusca</taxon>
        <taxon>Gastropoda</taxon>
        <taxon>Heterobranchia</taxon>
        <taxon>Euthyneura</taxon>
        <taxon>Panpulmonata</taxon>
        <taxon>Sacoglossa</taxon>
        <taxon>Placobranchoidea</taxon>
        <taxon>Plakobranchidae</taxon>
        <taxon>Elysia</taxon>
    </lineage>
</organism>
<dbReference type="AlphaFoldDB" id="A0AAV4GVS3"/>
<comment type="caution">
    <text evidence="2">The sequence shown here is derived from an EMBL/GenBank/DDBJ whole genome shotgun (WGS) entry which is preliminary data.</text>
</comment>
<dbReference type="EMBL" id="BMAT01008623">
    <property type="protein sequence ID" value="GFR89275.1"/>
    <property type="molecule type" value="Genomic_DNA"/>
</dbReference>
<feature type="region of interest" description="Disordered" evidence="1">
    <location>
        <begin position="18"/>
        <end position="39"/>
    </location>
</feature>
<reference evidence="2 3" key="1">
    <citation type="journal article" date="2021" name="Elife">
        <title>Chloroplast acquisition without the gene transfer in kleptoplastic sea slugs, Plakobranchus ocellatus.</title>
        <authorList>
            <person name="Maeda T."/>
            <person name="Takahashi S."/>
            <person name="Yoshida T."/>
            <person name="Shimamura S."/>
            <person name="Takaki Y."/>
            <person name="Nagai Y."/>
            <person name="Toyoda A."/>
            <person name="Suzuki Y."/>
            <person name="Arimoto A."/>
            <person name="Ishii H."/>
            <person name="Satoh N."/>
            <person name="Nishiyama T."/>
            <person name="Hasebe M."/>
            <person name="Maruyama T."/>
            <person name="Minagawa J."/>
            <person name="Obokata J."/>
            <person name="Shigenobu S."/>
        </authorList>
    </citation>
    <scope>NUCLEOTIDE SEQUENCE [LARGE SCALE GENOMIC DNA]</scope>
</reference>
<dbReference type="Proteomes" id="UP000762676">
    <property type="component" value="Unassembled WGS sequence"/>
</dbReference>
<evidence type="ECO:0000313" key="2">
    <source>
        <dbReference type="EMBL" id="GFR89275.1"/>
    </source>
</evidence>
<gene>
    <name evidence="2" type="ORF">ElyMa_004273700</name>
</gene>
<protein>
    <submittedName>
        <fullName evidence="2">Uncharacterized protein</fullName>
    </submittedName>
</protein>
<keyword evidence="3" id="KW-1185">Reference proteome</keyword>
<evidence type="ECO:0000256" key="1">
    <source>
        <dbReference type="SAM" id="MobiDB-lite"/>
    </source>
</evidence>
<accession>A0AAV4GVS3</accession>
<evidence type="ECO:0000313" key="3">
    <source>
        <dbReference type="Proteomes" id="UP000762676"/>
    </source>
</evidence>
<sequence>MPTPCFLCRPTSVLLHRRERRQSKPVNTAGDASEDGDFVALRESREVSLRPRSYCDRSVSGTATGKNRATLIQPPSDPSCPYG</sequence>
<feature type="region of interest" description="Disordered" evidence="1">
    <location>
        <begin position="53"/>
        <end position="83"/>
    </location>
</feature>
<proteinExistence type="predicted"/>
<name>A0AAV4GVS3_9GAST</name>